<feature type="transmembrane region" description="Helical" evidence="7">
    <location>
        <begin position="45"/>
        <end position="70"/>
    </location>
</feature>
<feature type="transmembrane region" description="Helical" evidence="7">
    <location>
        <begin position="98"/>
        <end position="119"/>
    </location>
</feature>
<feature type="transmembrane region" description="Helical" evidence="7">
    <location>
        <begin position="247"/>
        <end position="267"/>
    </location>
</feature>
<dbReference type="GO" id="GO:0005886">
    <property type="term" value="C:plasma membrane"/>
    <property type="evidence" value="ECO:0007669"/>
    <property type="project" value="TreeGrafter"/>
</dbReference>
<comment type="subcellular location">
    <subcellularLocation>
        <location evidence="1">Membrane</location>
        <topology evidence="1">Multi-pass membrane protein</topology>
    </subcellularLocation>
</comment>
<dbReference type="AlphaFoldDB" id="R0J5S7"/>
<evidence type="ECO:0000256" key="3">
    <source>
        <dbReference type="ARBA" id="ARBA00022692"/>
    </source>
</evidence>
<keyword evidence="4 7" id="KW-1133">Transmembrane helix</keyword>
<keyword evidence="3 6" id="KW-0812">Transmembrane</keyword>
<reference evidence="8 9" key="2">
    <citation type="journal article" date="2013" name="PLoS Genet.">
        <title>Comparative genome structure, secondary metabolite, and effector coding capacity across Cochliobolus pathogens.</title>
        <authorList>
            <person name="Condon B.J."/>
            <person name="Leng Y."/>
            <person name="Wu D."/>
            <person name="Bushley K.E."/>
            <person name="Ohm R.A."/>
            <person name="Otillar R."/>
            <person name="Martin J."/>
            <person name="Schackwitz W."/>
            <person name="Grimwood J."/>
            <person name="MohdZainudin N."/>
            <person name="Xue C."/>
            <person name="Wang R."/>
            <person name="Manning V.A."/>
            <person name="Dhillon B."/>
            <person name="Tu Z.J."/>
            <person name="Steffenson B.J."/>
            <person name="Salamov A."/>
            <person name="Sun H."/>
            <person name="Lowry S."/>
            <person name="LaButti K."/>
            <person name="Han J."/>
            <person name="Copeland A."/>
            <person name="Lindquist E."/>
            <person name="Barry K."/>
            <person name="Schmutz J."/>
            <person name="Baker S.E."/>
            <person name="Ciuffetti L.M."/>
            <person name="Grigoriev I.V."/>
            <person name="Zhong S."/>
            <person name="Turgeon B.G."/>
        </authorList>
    </citation>
    <scope>NUCLEOTIDE SEQUENCE [LARGE SCALE GENOMIC DNA]</scope>
    <source>
        <strain evidence="9">28A</strain>
    </source>
</reference>
<keyword evidence="9" id="KW-1185">Reference proteome</keyword>
<dbReference type="Gene3D" id="1.20.1080.10">
    <property type="entry name" value="Glycerol uptake facilitator protein"/>
    <property type="match status" value="1"/>
</dbReference>
<evidence type="ECO:0000256" key="4">
    <source>
        <dbReference type="ARBA" id="ARBA00022989"/>
    </source>
</evidence>
<dbReference type="GO" id="GO:0015250">
    <property type="term" value="F:water channel activity"/>
    <property type="evidence" value="ECO:0007669"/>
    <property type="project" value="TreeGrafter"/>
</dbReference>
<gene>
    <name evidence="8" type="ORF">SETTUDRAFT_153220</name>
</gene>
<evidence type="ECO:0000256" key="5">
    <source>
        <dbReference type="ARBA" id="ARBA00023136"/>
    </source>
</evidence>
<evidence type="ECO:0000256" key="6">
    <source>
        <dbReference type="RuleBase" id="RU000477"/>
    </source>
</evidence>
<evidence type="ECO:0008006" key="10">
    <source>
        <dbReference type="Google" id="ProtNLM"/>
    </source>
</evidence>
<dbReference type="InterPro" id="IPR034294">
    <property type="entry name" value="Aquaporin_transptr"/>
</dbReference>
<feature type="transmembrane region" description="Helical" evidence="7">
    <location>
        <begin position="140"/>
        <end position="162"/>
    </location>
</feature>
<dbReference type="EMBL" id="KB908481">
    <property type="protein sequence ID" value="EOA92260.1"/>
    <property type="molecule type" value="Genomic_DNA"/>
</dbReference>
<organism evidence="8 9">
    <name type="scientific">Exserohilum turcicum (strain 28A)</name>
    <name type="common">Northern leaf blight fungus</name>
    <name type="synonym">Setosphaeria turcica</name>
    <dbReference type="NCBI Taxonomy" id="671987"/>
    <lineage>
        <taxon>Eukaryota</taxon>
        <taxon>Fungi</taxon>
        <taxon>Dikarya</taxon>
        <taxon>Ascomycota</taxon>
        <taxon>Pezizomycotina</taxon>
        <taxon>Dothideomycetes</taxon>
        <taxon>Pleosporomycetidae</taxon>
        <taxon>Pleosporales</taxon>
        <taxon>Pleosporineae</taxon>
        <taxon>Pleosporaceae</taxon>
        <taxon>Exserohilum</taxon>
    </lineage>
</organism>
<evidence type="ECO:0000256" key="2">
    <source>
        <dbReference type="ARBA" id="ARBA00006175"/>
    </source>
</evidence>
<feature type="transmembrane region" description="Helical" evidence="7">
    <location>
        <begin position="206"/>
        <end position="227"/>
    </location>
</feature>
<dbReference type="InterPro" id="IPR023271">
    <property type="entry name" value="Aquaporin-like"/>
</dbReference>
<dbReference type="PRINTS" id="PR00783">
    <property type="entry name" value="MINTRINSICP"/>
</dbReference>
<evidence type="ECO:0000313" key="9">
    <source>
        <dbReference type="Proteomes" id="UP000016935"/>
    </source>
</evidence>
<dbReference type="SUPFAM" id="SSF81338">
    <property type="entry name" value="Aquaporin-like"/>
    <property type="match status" value="1"/>
</dbReference>
<protein>
    <recommendedName>
        <fullName evidence="10">Aquaporin</fullName>
    </recommendedName>
</protein>
<comment type="similarity">
    <text evidence="2 6">Belongs to the MIP/aquaporin (TC 1.A.8) family.</text>
</comment>
<dbReference type="RefSeq" id="XP_008021126.1">
    <property type="nucleotide sequence ID" value="XM_008022935.1"/>
</dbReference>
<dbReference type="eggNOG" id="KOG0223">
    <property type="taxonomic scope" value="Eukaryota"/>
</dbReference>
<evidence type="ECO:0000256" key="1">
    <source>
        <dbReference type="ARBA" id="ARBA00004141"/>
    </source>
</evidence>
<feature type="transmembrane region" description="Helical" evidence="7">
    <location>
        <begin position="182"/>
        <end position="199"/>
    </location>
</feature>
<proteinExistence type="inferred from homology"/>
<keyword evidence="6" id="KW-0813">Transport</keyword>
<evidence type="ECO:0000313" key="8">
    <source>
        <dbReference type="EMBL" id="EOA92260.1"/>
    </source>
</evidence>
<reference evidence="8 9" key="1">
    <citation type="journal article" date="2012" name="PLoS Pathog.">
        <title>Diverse lifestyles and strategies of plant pathogenesis encoded in the genomes of eighteen Dothideomycetes fungi.</title>
        <authorList>
            <person name="Ohm R.A."/>
            <person name="Feau N."/>
            <person name="Henrissat B."/>
            <person name="Schoch C.L."/>
            <person name="Horwitz B.A."/>
            <person name="Barry K.W."/>
            <person name="Condon B.J."/>
            <person name="Copeland A.C."/>
            <person name="Dhillon B."/>
            <person name="Glaser F."/>
            <person name="Hesse C.N."/>
            <person name="Kosti I."/>
            <person name="LaButti K."/>
            <person name="Lindquist E.A."/>
            <person name="Lucas S."/>
            <person name="Salamov A.A."/>
            <person name="Bradshaw R.E."/>
            <person name="Ciuffetti L."/>
            <person name="Hamelin R.C."/>
            <person name="Kema G.H.J."/>
            <person name="Lawrence C."/>
            <person name="Scott J.A."/>
            <person name="Spatafora J.W."/>
            <person name="Turgeon B.G."/>
            <person name="de Wit P.J.G.M."/>
            <person name="Zhong S."/>
            <person name="Goodwin S.B."/>
            <person name="Grigoriev I.V."/>
        </authorList>
    </citation>
    <scope>NUCLEOTIDE SEQUENCE [LARGE SCALE GENOMIC DNA]</scope>
    <source>
        <strain evidence="9">28A</strain>
    </source>
</reference>
<dbReference type="STRING" id="671987.R0J5S7"/>
<keyword evidence="5 7" id="KW-0472">Membrane</keyword>
<dbReference type="PANTHER" id="PTHR19139:SF199">
    <property type="entry name" value="MIP17260P"/>
    <property type="match status" value="1"/>
</dbReference>
<dbReference type="OrthoDB" id="3222at2759"/>
<dbReference type="Proteomes" id="UP000016935">
    <property type="component" value="Unassembled WGS sequence"/>
</dbReference>
<dbReference type="GeneID" id="19397272"/>
<evidence type="ECO:0000256" key="7">
    <source>
        <dbReference type="SAM" id="Phobius"/>
    </source>
</evidence>
<dbReference type="PANTHER" id="PTHR19139">
    <property type="entry name" value="AQUAPORIN TRANSPORTER"/>
    <property type="match status" value="1"/>
</dbReference>
<name>R0J5S7_EXST2</name>
<dbReference type="HOGENOM" id="CLU_020019_1_4_1"/>
<dbReference type="Pfam" id="PF00230">
    <property type="entry name" value="MIP"/>
    <property type="match status" value="1"/>
</dbReference>
<accession>R0J5S7</accession>
<sequence>MRDKPSDEKSKPSILPFHTITTSSLKAPSTDESTTPRTTTFRTEIAAFIGELIGTFMFLFMAFTAAQIAVNSTSSSSSNSNSSGLKAGATPPPDLLKLLYISLAFSMSLAVNVAIFADISGAKFVTTALVLTRKIHWHRALHTILAQLVAAATAAALVSTLIPTPLTIDTTISPSTSIGQAVLLETFATFQLILTILMLEGSSAKPMYIGLALFITQISTVFFSGGSLNPARSFGPAVLNGFLEYHWVYWVGPLLGAGLASGVYWVIGFVRREADAF</sequence>
<dbReference type="InterPro" id="IPR000425">
    <property type="entry name" value="MIP"/>
</dbReference>